<feature type="domain" description="ABC3 transporter permease C-terminal" evidence="8">
    <location>
        <begin position="284"/>
        <end position="344"/>
    </location>
</feature>
<evidence type="ECO:0000256" key="4">
    <source>
        <dbReference type="ARBA" id="ARBA00022989"/>
    </source>
</evidence>
<reference evidence="10" key="1">
    <citation type="submission" date="2018-05" db="EMBL/GenBank/DDBJ databases">
        <authorList>
            <person name="Lanie J.A."/>
            <person name="Ng W.-L."/>
            <person name="Kazmierczak K.M."/>
            <person name="Andrzejewski T.M."/>
            <person name="Davidsen T.M."/>
            <person name="Wayne K.J."/>
            <person name="Tettelin H."/>
            <person name="Glass J.I."/>
            <person name="Rusch D."/>
            <person name="Podicherti R."/>
            <person name="Tsui H.-C.T."/>
            <person name="Winkler M.E."/>
        </authorList>
    </citation>
    <scope>NUCLEOTIDE SEQUENCE</scope>
</reference>
<dbReference type="InterPro" id="IPR050250">
    <property type="entry name" value="Macrolide_Exporter_MacB"/>
</dbReference>
<dbReference type="PANTHER" id="PTHR30572">
    <property type="entry name" value="MEMBRANE COMPONENT OF TRANSPORTER-RELATED"/>
    <property type="match status" value="1"/>
</dbReference>
<evidence type="ECO:0000259" key="8">
    <source>
        <dbReference type="Pfam" id="PF02687"/>
    </source>
</evidence>
<evidence type="ECO:0000256" key="5">
    <source>
        <dbReference type="ARBA" id="ARBA00023136"/>
    </source>
</evidence>
<dbReference type="EMBL" id="UINC01012180">
    <property type="protein sequence ID" value="SVA53327.1"/>
    <property type="molecule type" value="Genomic_DNA"/>
</dbReference>
<keyword evidence="4 7" id="KW-1133">Transmembrane helix</keyword>
<protein>
    <recommendedName>
        <fullName evidence="11">ABC3 transporter permease protein domain-containing protein</fullName>
    </recommendedName>
</protein>
<gene>
    <name evidence="10" type="ORF">METZ01_LOCUS106181</name>
</gene>
<comment type="subcellular location">
    <subcellularLocation>
        <location evidence="1">Cell membrane</location>
        <topology evidence="1">Multi-pass membrane protein</topology>
    </subcellularLocation>
</comment>
<dbReference type="GO" id="GO:0005886">
    <property type="term" value="C:plasma membrane"/>
    <property type="evidence" value="ECO:0007669"/>
    <property type="project" value="UniProtKB-SubCell"/>
</dbReference>
<evidence type="ECO:0000313" key="10">
    <source>
        <dbReference type="EMBL" id="SVA53327.1"/>
    </source>
</evidence>
<feature type="domain" description="MacB-like periplasmic core" evidence="9">
    <location>
        <begin position="19"/>
        <end position="242"/>
    </location>
</feature>
<evidence type="ECO:0000256" key="1">
    <source>
        <dbReference type="ARBA" id="ARBA00004651"/>
    </source>
</evidence>
<dbReference type="PANTHER" id="PTHR30572:SF4">
    <property type="entry name" value="ABC TRANSPORTER PERMEASE YTRF"/>
    <property type="match status" value="1"/>
</dbReference>
<evidence type="ECO:0008006" key="11">
    <source>
        <dbReference type="Google" id="ProtNLM"/>
    </source>
</evidence>
<feature type="transmembrane region" description="Helical" evidence="7">
    <location>
        <begin position="18"/>
        <end position="38"/>
    </location>
</feature>
<keyword evidence="5 7" id="KW-0472">Membrane</keyword>
<dbReference type="AlphaFoldDB" id="A0A381WMZ3"/>
<keyword evidence="2" id="KW-1003">Cell membrane</keyword>
<comment type="similarity">
    <text evidence="6">Belongs to the ABC-4 integral membrane protein family.</text>
</comment>
<evidence type="ECO:0000259" key="9">
    <source>
        <dbReference type="Pfam" id="PF12704"/>
    </source>
</evidence>
<feature type="transmembrane region" description="Helical" evidence="7">
    <location>
        <begin position="324"/>
        <end position="343"/>
    </location>
</feature>
<evidence type="ECO:0000256" key="3">
    <source>
        <dbReference type="ARBA" id="ARBA00022692"/>
    </source>
</evidence>
<dbReference type="Pfam" id="PF12704">
    <property type="entry name" value="MacB_PCD"/>
    <property type="match status" value="1"/>
</dbReference>
<dbReference type="GO" id="GO:0022857">
    <property type="term" value="F:transmembrane transporter activity"/>
    <property type="evidence" value="ECO:0007669"/>
    <property type="project" value="TreeGrafter"/>
</dbReference>
<organism evidence="10">
    <name type="scientific">marine metagenome</name>
    <dbReference type="NCBI Taxonomy" id="408172"/>
    <lineage>
        <taxon>unclassified sequences</taxon>
        <taxon>metagenomes</taxon>
        <taxon>ecological metagenomes</taxon>
    </lineage>
</organism>
<dbReference type="InterPro" id="IPR003838">
    <property type="entry name" value="ABC3_permease_C"/>
</dbReference>
<proteinExistence type="inferred from homology"/>
<evidence type="ECO:0000256" key="6">
    <source>
        <dbReference type="ARBA" id="ARBA00038076"/>
    </source>
</evidence>
<dbReference type="InterPro" id="IPR025857">
    <property type="entry name" value="MacB_PCD"/>
</dbReference>
<keyword evidence="3 7" id="KW-0812">Transmembrane</keyword>
<feature type="non-terminal residue" evidence="10">
    <location>
        <position position="344"/>
    </location>
</feature>
<accession>A0A381WMZ3</accession>
<sequence length="344" mass="37635">MKLLIIALTALKSNKTRFFLASLGIMIGIAAVIVMVAIGKGSHHEVMNVIAKMGENLLTINAGEMKRRGGRLRLAGNVTTLNLRDVDYLSQEVSGLTLVAPFEIKEMKVKYLQVLTATNVAGSTPEFLKTRNYQIASGEMFNERDQKLRAKVAVVGNTVIKNMFGEDDPLGKTVRINAIPFKVIGVFEGKGLDSDGIDQDDILLIPINSMLRRLLNQNYISTIYAKADSRENIDRVAVKIKTLLRDRHKISDDAEDDFTIISQLDLENLKAETSELFTRLIVGVAAISLVVGGIGILAVMLISVKERTREIGVRRAVGATKGDIVGQFLFESILIGLFGGCFGV</sequence>
<dbReference type="Pfam" id="PF02687">
    <property type="entry name" value="FtsX"/>
    <property type="match status" value="1"/>
</dbReference>
<feature type="transmembrane region" description="Helical" evidence="7">
    <location>
        <begin position="280"/>
        <end position="304"/>
    </location>
</feature>
<evidence type="ECO:0000256" key="2">
    <source>
        <dbReference type="ARBA" id="ARBA00022475"/>
    </source>
</evidence>
<evidence type="ECO:0000256" key="7">
    <source>
        <dbReference type="SAM" id="Phobius"/>
    </source>
</evidence>
<name>A0A381WMZ3_9ZZZZ</name>